<dbReference type="SUPFAM" id="SSF49785">
    <property type="entry name" value="Galactose-binding domain-like"/>
    <property type="match status" value="1"/>
</dbReference>
<dbReference type="CDD" id="cd01821">
    <property type="entry name" value="Rhamnogalacturan_acetylesterase_like"/>
    <property type="match status" value="1"/>
</dbReference>
<dbReference type="InterPro" id="IPR013830">
    <property type="entry name" value="SGNH_hydro"/>
</dbReference>
<dbReference type="InterPro" id="IPR008979">
    <property type="entry name" value="Galactose-bd-like_sf"/>
</dbReference>
<dbReference type="InterPro" id="IPR036514">
    <property type="entry name" value="SGNH_hydro_sf"/>
</dbReference>
<dbReference type="SUPFAM" id="SSF52266">
    <property type="entry name" value="SGNH hydrolase"/>
    <property type="match status" value="1"/>
</dbReference>
<dbReference type="RefSeq" id="WP_204293804.1">
    <property type="nucleotide sequence ID" value="NZ_BAAAGQ010000015.1"/>
</dbReference>
<feature type="chain" id="PRO_5045983891" evidence="3">
    <location>
        <begin position="27"/>
        <end position="357"/>
    </location>
</feature>
<accession>A0ABQ3WB09</accession>
<organism evidence="5">
    <name type="scientific">Actinoplanes campanulatus</name>
    <dbReference type="NCBI Taxonomy" id="113559"/>
    <lineage>
        <taxon>Bacteria</taxon>
        <taxon>Bacillati</taxon>
        <taxon>Actinomycetota</taxon>
        <taxon>Actinomycetes</taxon>
        <taxon>Micromonosporales</taxon>
        <taxon>Micromonosporaceae</taxon>
        <taxon>Actinoplanes</taxon>
    </lineage>
</organism>
<gene>
    <name evidence="5" type="ORF">Aca07nite_04770</name>
</gene>
<protein>
    <submittedName>
        <fullName evidence="5">Rhamnogalacturonan acetylesterase</fullName>
    </submittedName>
</protein>
<sequence length="357" mass="37714">MRRSRSLVLALTVVTTVGGVAGPAHAGGPRAVAGECSGTAPIVCHFDVAPGVYDVSVVLGSADEAAVTAVRAEARRMMVAEIATEAGRYAHRSFAVDVREPEGEPTKVTSGTPGLTLTFTGSAPRVERVTVRPARRHGPTLFLAGDSTVCDQDTFPYTGWGQAIPQHLRRGVTVANYADSGESTGSFLAEPLLWAAMLPRVGRGDVVLLQFGHNDKTTTAEDYRANLTRMITDLRALHAKPVLVSPPVRRRFDASGHLDAVARHTNGLGVDLPAEMAAVAGEQAVPYIDLTADSAALVEGLGIEGSKPIYLYNELRDNTHFSEYGADRIGLLVLARLGGLRLLPHASLRGSGVPLEG</sequence>
<dbReference type="PANTHER" id="PTHR43695:SF1">
    <property type="entry name" value="RHAMNOGALACTURONAN ACETYLESTERASE"/>
    <property type="match status" value="1"/>
</dbReference>
<keyword evidence="3" id="KW-0732">Signal</keyword>
<proteinExistence type="inferred from homology"/>
<comment type="caution">
    <text evidence="5">The sequence shown here is derived from an EMBL/GenBank/DDBJ whole genome shotgun (WGS) entry which is preliminary data.</text>
</comment>
<evidence type="ECO:0000259" key="4">
    <source>
        <dbReference type="Pfam" id="PF13472"/>
    </source>
</evidence>
<evidence type="ECO:0000256" key="3">
    <source>
        <dbReference type="SAM" id="SignalP"/>
    </source>
</evidence>
<feature type="signal peptide" evidence="3">
    <location>
        <begin position="1"/>
        <end position="26"/>
    </location>
</feature>
<name>A0ABQ3WB09_9ACTN</name>
<dbReference type="Pfam" id="PF13472">
    <property type="entry name" value="Lipase_GDSL_2"/>
    <property type="match status" value="1"/>
</dbReference>
<dbReference type="InterPro" id="IPR037459">
    <property type="entry name" value="RhgT-like"/>
</dbReference>
<evidence type="ECO:0000256" key="2">
    <source>
        <dbReference type="ARBA" id="ARBA00022801"/>
    </source>
</evidence>
<dbReference type="EMBL" id="BOMF01000007">
    <property type="protein sequence ID" value="GID43202.1"/>
    <property type="molecule type" value="Genomic_DNA"/>
</dbReference>
<dbReference type="Gene3D" id="3.40.50.1110">
    <property type="entry name" value="SGNH hydrolase"/>
    <property type="match status" value="1"/>
</dbReference>
<comment type="similarity">
    <text evidence="1">Belongs to the 'GDSL' lipolytic enzyme family.</text>
</comment>
<dbReference type="PANTHER" id="PTHR43695">
    <property type="entry name" value="PUTATIVE (AFU_ORTHOLOGUE AFUA_2G17250)-RELATED"/>
    <property type="match status" value="1"/>
</dbReference>
<evidence type="ECO:0000313" key="5">
    <source>
        <dbReference type="EMBL" id="GID43202.1"/>
    </source>
</evidence>
<reference evidence="5" key="1">
    <citation type="submission" date="2021-01" db="EMBL/GenBank/DDBJ databases">
        <title>Whole genome shotgun sequence of Actinoplanes capillaceus NBRC 16408.</title>
        <authorList>
            <person name="Komaki H."/>
            <person name="Tamura T."/>
        </authorList>
    </citation>
    <scope>NUCLEOTIDE SEQUENCE [LARGE SCALE GENOMIC DNA]</scope>
    <source>
        <strain evidence="5">NBRC 16408</strain>
    </source>
</reference>
<feature type="domain" description="SGNH hydrolase-type esterase" evidence="4">
    <location>
        <begin position="145"/>
        <end position="325"/>
    </location>
</feature>
<keyword evidence="2" id="KW-0378">Hydrolase</keyword>
<evidence type="ECO:0000256" key="1">
    <source>
        <dbReference type="ARBA" id="ARBA00008668"/>
    </source>
</evidence>
<dbReference type="Gene3D" id="2.60.120.430">
    <property type="entry name" value="Galactose-binding lectin"/>
    <property type="match status" value="1"/>
</dbReference>